<dbReference type="Proteomes" id="UP001500141">
    <property type="component" value="Unassembled WGS sequence"/>
</dbReference>
<dbReference type="EMBL" id="BAABIP010000022">
    <property type="protein sequence ID" value="GAA4775456.1"/>
    <property type="molecule type" value="Genomic_DNA"/>
</dbReference>
<evidence type="ECO:0000313" key="2">
    <source>
        <dbReference type="EMBL" id="GAA4775456.1"/>
    </source>
</evidence>
<evidence type="ECO:0008006" key="4">
    <source>
        <dbReference type="Google" id="ProtNLM"/>
    </source>
</evidence>
<dbReference type="InterPro" id="IPR011990">
    <property type="entry name" value="TPR-like_helical_dom_sf"/>
</dbReference>
<feature type="signal peptide" evidence="1">
    <location>
        <begin position="1"/>
        <end position="21"/>
    </location>
</feature>
<dbReference type="Gene3D" id="1.25.40.10">
    <property type="entry name" value="Tetratricopeptide repeat domain"/>
    <property type="match status" value="1"/>
</dbReference>
<feature type="chain" id="PRO_5046181189" description="SH3 domain-containing protein" evidence="1">
    <location>
        <begin position="22"/>
        <end position="376"/>
    </location>
</feature>
<dbReference type="RefSeq" id="WP_264543243.1">
    <property type="nucleotide sequence ID" value="NZ_BAABIP010000022.1"/>
</dbReference>
<keyword evidence="3" id="KW-1185">Reference proteome</keyword>
<gene>
    <name evidence="2" type="ORF">GCM10023230_27960</name>
</gene>
<organism evidence="2 3">
    <name type="scientific">Flavobacterium hankyongi</name>
    <dbReference type="NCBI Taxonomy" id="1176532"/>
    <lineage>
        <taxon>Bacteria</taxon>
        <taxon>Pseudomonadati</taxon>
        <taxon>Bacteroidota</taxon>
        <taxon>Flavobacteriia</taxon>
        <taxon>Flavobacteriales</taxon>
        <taxon>Flavobacteriaceae</taxon>
        <taxon>Flavobacterium</taxon>
    </lineage>
</organism>
<proteinExistence type="predicted"/>
<comment type="caution">
    <text evidence="2">The sequence shown here is derived from an EMBL/GenBank/DDBJ whole genome shotgun (WGS) entry which is preliminary data.</text>
</comment>
<accession>A0ABP9A7Q8</accession>
<name>A0ABP9A7Q8_9FLAO</name>
<evidence type="ECO:0000256" key="1">
    <source>
        <dbReference type="SAM" id="SignalP"/>
    </source>
</evidence>
<protein>
    <recommendedName>
        <fullName evidence="4">SH3 domain-containing protein</fullName>
    </recommendedName>
</protein>
<reference evidence="3" key="1">
    <citation type="journal article" date="2019" name="Int. J. Syst. Evol. Microbiol.">
        <title>The Global Catalogue of Microorganisms (GCM) 10K type strain sequencing project: providing services to taxonomists for standard genome sequencing and annotation.</title>
        <authorList>
            <consortium name="The Broad Institute Genomics Platform"/>
            <consortium name="The Broad Institute Genome Sequencing Center for Infectious Disease"/>
            <person name="Wu L."/>
            <person name="Ma J."/>
        </authorList>
    </citation>
    <scope>NUCLEOTIDE SEQUENCE [LARGE SCALE GENOMIC DNA]</scope>
    <source>
        <strain evidence="3">JCM 18198</strain>
    </source>
</reference>
<sequence>MKNKQHILTILFLIISSYVFSQTNFSNGFSDGYKKGYCQNQGIGCLAPIPPIAPIPNVNENMNSYQDGYNRGFEAGLNAEKKSNTNSETRQRYQTSSSKFTAQSVDLFDNHIYNPNVNSNILDLKMKALSTIIERAKENLENEDYDAAIDNSNDLLNIQPNLAIAYIIKSNAQFHKGEILNAYNNSAKANKIFSNSSSKNWYDFMYDKMSEHLSKNIENSYFSDVKYICENFWYKNDLSNYYLGLSNYHQGDLKAAKKYFKKTKNNSLAEIYLETINSTNKSSSKNAILTTPKKVTPTTPKTTEIYSGKYQYQTSFNNLPFKIILTEKANVNSNEIYICPSNSNVFVIEIFDDIFSKVYVDGYIGYLPTKVLKRQK</sequence>
<keyword evidence="1" id="KW-0732">Signal</keyword>
<evidence type="ECO:0000313" key="3">
    <source>
        <dbReference type="Proteomes" id="UP001500141"/>
    </source>
</evidence>
<dbReference type="SUPFAM" id="SSF48452">
    <property type="entry name" value="TPR-like"/>
    <property type="match status" value="1"/>
</dbReference>